<keyword evidence="7" id="KW-0969">Cilium</keyword>
<dbReference type="Gene3D" id="6.10.280.190">
    <property type="match status" value="1"/>
</dbReference>
<evidence type="ECO:0000256" key="2">
    <source>
        <dbReference type="ARBA" id="ARBA00022525"/>
    </source>
</evidence>
<evidence type="ECO:0000313" key="7">
    <source>
        <dbReference type="EMBL" id="TWI09027.1"/>
    </source>
</evidence>
<dbReference type="InterPro" id="IPR001492">
    <property type="entry name" value="Flagellin"/>
</dbReference>
<evidence type="ECO:0000313" key="8">
    <source>
        <dbReference type="Proteomes" id="UP000316471"/>
    </source>
</evidence>
<feature type="domain" description="Flagellin C-terminal" evidence="6">
    <location>
        <begin position="384"/>
        <end position="468"/>
    </location>
</feature>
<evidence type="ECO:0000259" key="5">
    <source>
        <dbReference type="Pfam" id="PF00669"/>
    </source>
</evidence>
<dbReference type="Gene3D" id="1.20.1330.10">
    <property type="entry name" value="f41 fragment of flagellin, N-terminal domain"/>
    <property type="match status" value="2"/>
</dbReference>
<dbReference type="PANTHER" id="PTHR42792">
    <property type="entry name" value="FLAGELLIN"/>
    <property type="match status" value="1"/>
</dbReference>
<dbReference type="Proteomes" id="UP000316471">
    <property type="component" value="Unassembled WGS sequence"/>
</dbReference>
<proteinExistence type="inferred from homology"/>
<dbReference type="InterPro" id="IPR046358">
    <property type="entry name" value="Flagellin_C"/>
</dbReference>
<evidence type="ECO:0000256" key="4">
    <source>
        <dbReference type="RuleBase" id="RU362073"/>
    </source>
</evidence>
<reference evidence="7 8" key="1">
    <citation type="journal article" date="2015" name="Stand. Genomic Sci.">
        <title>Genomic Encyclopedia of Bacterial and Archaeal Type Strains, Phase III: the genomes of soil and plant-associated and newly described type strains.</title>
        <authorList>
            <person name="Whitman W.B."/>
            <person name="Woyke T."/>
            <person name="Klenk H.P."/>
            <person name="Zhou Y."/>
            <person name="Lilburn T.G."/>
            <person name="Beck B.J."/>
            <person name="De Vos P."/>
            <person name="Vandamme P."/>
            <person name="Eisen J.A."/>
            <person name="Garrity G."/>
            <person name="Hugenholtz P."/>
            <person name="Kyrpides N.C."/>
        </authorList>
    </citation>
    <scope>NUCLEOTIDE SEQUENCE [LARGE SCALE GENOMIC DNA]</scope>
    <source>
        <strain evidence="7 8">CGMCC 1.10136</strain>
    </source>
</reference>
<dbReference type="PANTHER" id="PTHR42792:SF2">
    <property type="entry name" value="FLAGELLIN"/>
    <property type="match status" value="1"/>
</dbReference>
<dbReference type="Gene3D" id="2.60.40.4390">
    <property type="match status" value="1"/>
</dbReference>
<evidence type="ECO:0000256" key="1">
    <source>
        <dbReference type="ARBA" id="ARBA00005709"/>
    </source>
</evidence>
<dbReference type="InterPro" id="IPR001029">
    <property type="entry name" value="Flagellin_N"/>
</dbReference>
<keyword evidence="8" id="KW-1185">Reference proteome</keyword>
<dbReference type="Pfam" id="PF00669">
    <property type="entry name" value="Flagellin_N"/>
    <property type="match status" value="1"/>
</dbReference>
<keyword evidence="7" id="KW-0966">Cell projection</keyword>
<evidence type="ECO:0000256" key="3">
    <source>
        <dbReference type="ARBA" id="ARBA00023143"/>
    </source>
</evidence>
<keyword evidence="2 4" id="KW-0964">Secreted</keyword>
<sequence>MSMINTNVMSLNSQRNLATNNASLGTTIQRLSSGLRINSAKDDAAGLAISERFTTQIRGLNQASRNANDGISLAQTAEGALAEVGNNLQRIRELAVQSANATNSASDRQALQSEVSQLVAEIDRVATQTEFNGAKLLDGTFSAQQFQVGANAGQTITVSSVANARASALGQFTGATFTNQSIGTASDTPAAQSITIGTTTTSLGTIANDAKAIANALNASGIAGLSASADATSVAAAAQAVTTTTGGTASFSLNGQQISLNATTNASTNRSNALAAINAVSSTTGVVATDTGSGISMVAADGRNVTVSGFALGTAVGTTIADFGMAAGTTGATIDVTYRAPAGASGNVSFTGAFAPAAKALAATGTALSAIDISTVGGANTAITSMDAALERITSSRADLGAIQNRFQSVIANLNTTSENLTASRSRIRDTDFAKETAELTRTQILTQAGTAMLAQANQAPQGVLSLLR</sequence>
<dbReference type="OrthoDB" id="9796789at2"/>
<comment type="subcellular location">
    <subcellularLocation>
        <location evidence="4">Secreted</location>
    </subcellularLocation>
    <subcellularLocation>
        <location evidence="4">Bacterial flagellum</location>
    </subcellularLocation>
</comment>
<dbReference type="RefSeq" id="WP_144815594.1">
    <property type="nucleotide sequence ID" value="NZ_VLKP01000009.1"/>
</dbReference>
<keyword evidence="3 4" id="KW-0975">Bacterial flagellum</keyword>
<comment type="function">
    <text evidence="4">Flagellin is the subunit protein which polymerizes to form the filaments of bacterial flagella.</text>
</comment>
<evidence type="ECO:0000259" key="6">
    <source>
        <dbReference type="Pfam" id="PF00700"/>
    </source>
</evidence>
<dbReference type="EMBL" id="VLKP01000009">
    <property type="protein sequence ID" value="TWI09027.1"/>
    <property type="molecule type" value="Genomic_DNA"/>
</dbReference>
<dbReference type="SUPFAM" id="SSF64518">
    <property type="entry name" value="Phase 1 flagellin"/>
    <property type="match status" value="1"/>
</dbReference>
<dbReference type="GO" id="GO:0005576">
    <property type="term" value="C:extracellular region"/>
    <property type="evidence" value="ECO:0007669"/>
    <property type="project" value="UniProtKB-SubCell"/>
</dbReference>
<comment type="similarity">
    <text evidence="1 4">Belongs to the bacterial flagellin family.</text>
</comment>
<accession>A0A562LN45</accession>
<dbReference type="AlphaFoldDB" id="A0A562LN45"/>
<keyword evidence="7" id="KW-0282">Flagellum</keyword>
<protein>
    <recommendedName>
        <fullName evidence="4">Flagellin</fullName>
    </recommendedName>
</protein>
<dbReference type="GO" id="GO:0005198">
    <property type="term" value="F:structural molecule activity"/>
    <property type="evidence" value="ECO:0007669"/>
    <property type="project" value="UniProtKB-UniRule"/>
</dbReference>
<dbReference type="Pfam" id="PF00700">
    <property type="entry name" value="Flagellin_C"/>
    <property type="match status" value="1"/>
</dbReference>
<dbReference type="GO" id="GO:0009288">
    <property type="term" value="C:bacterial-type flagellum"/>
    <property type="evidence" value="ECO:0007669"/>
    <property type="project" value="UniProtKB-SubCell"/>
</dbReference>
<dbReference type="PRINTS" id="PR00207">
    <property type="entry name" value="FLAGELLIN"/>
</dbReference>
<dbReference type="InterPro" id="IPR042187">
    <property type="entry name" value="Flagellin_C_sub2"/>
</dbReference>
<dbReference type="Gene3D" id="6.10.10.10">
    <property type="entry name" value="Flagellar export chaperone, C-terminal domain"/>
    <property type="match status" value="1"/>
</dbReference>
<organism evidence="7 8">
    <name type="scientific">Aerolutibacter ruishenii</name>
    <dbReference type="NCBI Taxonomy" id="686800"/>
    <lineage>
        <taxon>Bacteria</taxon>
        <taxon>Pseudomonadati</taxon>
        <taxon>Pseudomonadota</taxon>
        <taxon>Gammaproteobacteria</taxon>
        <taxon>Lysobacterales</taxon>
        <taxon>Lysobacteraceae</taxon>
        <taxon>Aerolutibacter</taxon>
    </lineage>
</organism>
<name>A0A562LN45_9GAMM</name>
<feature type="domain" description="Flagellin N-terminal" evidence="5">
    <location>
        <begin position="4"/>
        <end position="141"/>
    </location>
</feature>
<gene>
    <name evidence="7" type="ORF">IP93_02184</name>
</gene>
<comment type="caution">
    <text evidence="7">The sequence shown here is derived from an EMBL/GenBank/DDBJ whole genome shotgun (WGS) entry which is preliminary data.</text>
</comment>